<comment type="caution">
    <text evidence="1">The sequence shown here is derived from an EMBL/GenBank/DDBJ whole genome shotgun (WGS) entry which is preliminary data.</text>
</comment>
<reference evidence="2" key="1">
    <citation type="journal article" date="2019" name="Int. J. Syst. Evol. Microbiol.">
        <title>The Global Catalogue of Microorganisms (GCM) 10K type strain sequencing project: providing services to taxonomists for standard genome sequencing and annotation.</title>
        <authorList>
            <consortium name="The Broad Institute Genomics Platform"/>
            <consortium name="The Broad Institute Genome Sequencing Center for Infectious Disease"/>
            <person name="Wu L."/>
            <person name="Ma J."/>
        </authorList>
    </citation>
    <scope>NUCLEOTIDE SEQUENCE [LARGE SCALE GENOMIC DNA]</scope>
    <source>
        <strain evidence="2">JCM 17738</strain>
    </source>
</reference>
<dbReference type="Proteomes" id="UP001500390">
    <property type="component" value="Unassembled WGS sequence"/>
</dbReference>
<sequence>MKVQRRPVDDLLTRDGETAVLAHGKALRLSAVAVAIYELTEHEIEVESLAEALESQVGAPADRSTLEATEAAVAMMVRRGILTRSSR</sequence>
<dbReference type="EMBL" id="BAABFX010000040">
    <property type="protein sequence ID" value="GAA4401142.1"/>
    <property type="molecule type" value="Genomic_DNA"/>
</dbReference>
<dbReference type="RefSeq" id="WP_159904070.1">
    <property type="nucleotide sequence ID" value="NZ_BAABFX010000040.1"/>
</dbReference>
<dbReference type="InterPro" id="IPR041881">
    <property type="entry name" value="PqqD_sf"/>
</dbReference>
<proteinExistence type="predicted"/>
<organism evidence="1 2">
    <name type="scientific">Ornithinibacter aureus</name>
    <dbReference type="NCBI Taxonomy" id="622664"/>
    <lineage>
        <taxon>Bacteria</taxon>
        <taxon>Bacillati</taxon>
        <taxon>Actinomycetota</taxon>
        <taxon>Actinomycetes</taxon>
        <taxon>Micrococcales</taxon>
        <taxon>Intrasporangiaceae</taxon>
        <taxon>Ornithinibacter</taxon>
    </lineage>
</organism>
<dbReference type="Gene3D" id="1.10.10.1150">
    <property type="entry name" value="Coenzyme PQQ synthesis protein D (PqqD)"/>
    <property type="match status" value="1"/>
</dbReference>
<name>A0ABP8K5Z5_9MICO</name>
<evidence type="ECO:0008006" key="3">
    <source>
        <dbReference type="Google" id="ProtNLM"/>
    </source>
</evidence>
<accession>A0ABP8K5Z5</accession>
<evidence type="ECO:0000313" key="1">
    <source>
        <dbReference type="EMBL" id="GAA4401142.1"/>
    </source>
</evidence>
<evidence type="ECO:0000313" key="2">
    <source>
        <dbReference type="Proteomes" id="UP001500390"/>
    </source>
</evidence>
<protein>
    <recommendedName>
        <fullName evidence="3">PqqD family protein</fullName>
    </recommendedName>
</protein>
<keyword evidence="2" id="KW-1185">Reference proteome</keyword>
<gene>
    <name evidence="1" type="ORF">GCM10023153_29320</name>
</gene>